<feature type="compositionally biased region" description="Polar residues" evidence="1">
    <location>
        <begin position="460"/>
        <end position="469"/>
    </location>
</feature>
<feature type="region of interest" description="Disordered" evidence="1">
    <location>
        <begin position="342"/>
        <end position="575"/>
    </location>
</feature>
<organism evidence="2 3">
    <name type="scientific">Tieghemiomyces parasiticus</name>
    <dbReference type="NCBI Taxonomy" id="78921"/>
    <lineage>
        <taxon>Eukaryota</taxon>
        <taxon>Fungi</taxon>
        <taxon>Fungi incertae sedis</taxon>
        <taxon>Zoopagomycota</taxon>
        <taxon>Kickxellomycotina</taxon>
        <taxon>Dimargaritomycetes</taxon>
        <taxon>Dimargaritales</taxon>
        <taxon>Dimargaritaceae</taxon>
        <taxon>Tieghemiomyces</taxon>
    </lineage>
</organism>
<proteinExistence type="predicted"/>
<keyword evidence="3" id="KW-1185">Reference proteome</keyword>
<feature type="region of interest" description="Disordered" evidence="1">
    <location>
        <begin position="77"/>
        <end position="312"/>
    </location>
</feature>
<reference evidence="2" key="1">
    <citation type="submission" date="2022-07" db="EMBL/GenBank/DDBJ databases">
        <title>Phylogenomic reconstructions and comparative analyses of Kickxellomycotina fungi.</title>
        <authorList>
            <person name="Reynolds N.K."/>
            <person name="Stajich J.E."/>
            <person name="Barry K."/>
            <person name="Grigoriev I.V."/>
            <person name="Crous P."/>
            <person name="Smith M.E."/>
        </authorList>
    </citation>
    <scope>NUCLEOTIDE SEQUENCE</scope>
    <source>
        <strain evidence="2">RSA 861</strain>
    </source>
</reference>
<feature type="region of interest" description="Disordered" evidence="1">
    <location>
        <begin position="1"/>
        <end position="26"/>
    </location>
</feature>
<feature type="compositionally biased region" description="Low complexity" evidence="1">
    <location>
        <begin position="639"/>
        <end position="652"/>
    </location>
</feature>
<feature type="compositionally biased region" description="Low complexity" evidence="1">
    <location>
        <begin position="811"/>
        <end position="828"/>
    </location>
</feature>
<dbReference type="AlphaFoldDB" id="A0A9W8DHU1"/>
<feature type="compositionally biased region" description="Pro residues" evidence="1">
    <location>
        <begin position="138"/>
        <end position="147"/>
    </location>
</feature>
<dbReference type="Proteomes" id="UP001150569">
    <property type="component" value="Unassembled WGS sequence"/>
</dbReference>
<feature type="region of interest" description="Disordered" evidence="1">
    <location>
        <begin position="805"/>
        <end position="924"/>
    </location>
</feature>
<dbReference type="EMBL" id="JANBPT010001652">
    <property type="protein sequence ID" value="KAJ1906025.1"/>
    <property type="molecule type" value="Genomic_DNA"/>
</dbReference>
<feature type="compositionally biased region" description="Acidic residues" evidence="1">
    <location>
        <begin position="392"/>
        <end position="408"/>
    </location>
</feature>
<sequence>MDRPKPSEAAGKPRKGAGGPGTNRLWTNAFSKVRSGFGGREGEHLPAGTTLTAVGPISLPSDPVHLSSYVGGRIETLQTSVAPGSRGSAVPPPPPQVQRKLSAPTDFQSHLPPPGPSPSISNQSPQLLPPKVTSLPPSARPAGPPNHPIISPTSSQHYHSYAPPPLNRANSSPAVGEPADSPSPHASGLVRKATTAAGLRHIPPATGPNVAIPRRTSSTPAPYSPRGSPHPTSRPLPEFTPAPPAAAGPPRTTSASDEARREAARQYLRTELHGRPPLPEAIEDDDFDDDSLEDSEDDLTDEELLDEESRNRRRLTEKHTEFNGEVSNFRAENGLVSMLRRTAKNVNRLRGTSDASQNSTHTPERGRTTLKLRVSFAAQPRVIGEGAGWFSSDDEDDEDSEEEEDKKDEEDHPDQRGMPAAEKPMRDSDRGHNNGPAAGSRENIPPPQESVPAPADPRSYYQSYQSSTILPDRSADPGHRRQEELARTAERLSGSSSRAEPSEPSGLVRSVAAEPTTLPADEGETNNSQPATPPSAPAAPLAAPASPSPVIRPAQSLMSSVDSGADAGDPAPGLGLRLSKLMREAETWGDQSGSRMTGAEYSPAAAEDTSFLSYLNHIEPSDVSVTSPGYAPAMERFLPPGDDTPTRPTGQPVTSSPLTRPVDTSAAVKGPAVDKPSPLPSPSPPHAEGYETDATEPSPILLARRVTAPTETYELDTLLRGTLPATTKRCHTYLQQLRDAYSTLERGLAQAKEEARVERQQAQQLRESLTASRQQLDHLASKHHQHLKGLKVEHQQMRREVDHWRHRAGRGPTSPGAAGPYPPASTSAMPGGPYAPSKVNPSASNSSSNSSTASATYRSNSGSRNAPPMGPVSPPSSTSHATNPGRYPSSRTSAERTRPNPAGPPVGASRGYPGMSRKAQAGYF</sequence>
<gene>
    <name evidence="2" type="ORF">IWQ60_012165</name>
</gene>
<feature type="region of interest" description="Disordered" evidence="1">
    <location>
        <begin position="623"/>
        <end position="699"/>
    </location>
</feature>
<name>A0A9W8DHU1_9FUNG</name>
<comment type="caution">
    <text evidence="2">The sequence shown here is derived from an EMBL/GenBank/DDBJ whole genome shotgun (WGS) entry which is preliminary data.</text>
</comment>
<feature type="compositionally biased region" description="Pro residues" evidence="1">
    <location>
        <begin position="232"/>
        <end position="247"/>
    </location>
</feature>
<feature type="compositionally biased region" description="Low complexity" evidence="1">
    <location>
        <begin position="835"/>
        <end position="861"/>
    </location>
</feature>
<evidence type="ECO:0000256" key="1">
    <source>
        <dbReference type="SAM" id="MobiDB-lite"/>
    </source>
</evidence>
<feature type="compositionally biased region" description="Basic and acidic residues" evidence="1">
    <location>
        <begin position="423"/>
        <end position="432"/>
    </location>
</feature>
<feature type="compositionally biased region" description="Acidic residues" evidence="1">
    <location>
        <begin position="281"/>
        <end position="306"/>
    </location>
</feature>
<feature type="compositionally biased region" description="Basic and acidic residues" evidence="1">
    <location>
        <begin position="473"/>
        <end position="490"/>
    </location>
</feature>
<feature type="compositionally biased region" description="Basic and acidic residues" evidence="1">
    <location>
        <begin position="257"/>
        <end position="274"/>
    </location>
</feature>
<accession>A0A9W8DHU1</accession>
<evidence type="ECO:0000313" key="2">
    <source>
        <dbReference type="EMBL" id="KAJ1906025.1"/>
    </source>
</evidence>
<feature type="compositionally biased region" description="Low complexity" evidence="1">
    <location>
        <begin position="538"/>
        <end position="549"/>
    </location>
</feature>
<dbReference type="OrthoDB" id="5600578at2759"/>
<feature type="compositionally biased region" description="Low complexity" evidence="1">
    <location>
        <begin position="559"/>
        <end position="573"/>
    </location>
</feature>
<evidence type="ECO:0000313" key="3">
    <source>
        <dbReference type="Proteomes" id="UP001150569"/>
    </source>
</evidence>
<protein>
    <submittedName>
        <fullName evidence="2">Uncharacterized protein</fullName>
    </submittedName>
</protein>